<keyword evidence="2" id="KW-0812">Transmembrane</keyword>
<protein>
    <recommendedName>
        <fullName evidence="5">Major facilitator superfamily (MFS) profile domain-containing protein</fullName>
    </recommendedName>
</protein>
<dbReference type="InterPro" id="IPR011701">
    <property type="entry name" value="MFS"/>
</dbReference>
<name>A0AAV8UF33_9RHOD</name>
<dbReference type="AlphaFoldDB" id="A0AAV8UF33"/>
<proteinExistence type="predicted"/>
<reference evidence="3 4" key="1">
    <citation type="journal article" date="2023" name="Nat. Commun.">
        <title>Origin of minicircular mitochondrial genomes in red algae.</title>
        <authorList>
            <person name="Lee Y."/>
            <person name="Cho C.H."/>
            <person name="Lee Y.M."/>
            <person name="Park S.I."/>
            <person name="Yang J.H."/>
            <person name="West J.A."/>
            <person name="Bhattacharya D."/>
            <person name="Yoon H.S."/>
        </authorList>
    </citation>
    <scope>NUCLEOTIDE SEQUENCE [LARGE SCALE GENOMIC DNA]</scope>
    <source>
        <strain evidence="3 4">CCMP1338</strain>
        <tissue evidence="3">Whole cell</tissue>
    </source>
</reference>
<feature type="compositionally biased region" description="Polar residues" evidence="1">
    <location>
        <begin position="257"/>
        <end position="271"/>
    </location>
</feature>
<gene>
    <name evidence="3" type="ORF">NDN08_004917</name>
</gene>
<dbReference type="GO" id="GO:0022857">
    <property type="term" value="F:transmembrane transporter activity"/>
    <property type="evidence" value="ECO:0007669"/>
    <property type="project" value="InterPro"/>
</dbReference>
<dbReference type="Gene3D" id="1.20.1250.20">
    <property type="entry name" value="MFS general substrate transporter like domains"/>
    <property type="match status" value="1"/>
</dbReference>
<dbReference type="Proteomes" id="UP001157974">
    <property type="component" value="Unassembled WGS sequence"/>
</dbReference>
<organism evidence="3 4">
    <name type="scientific">Rhodosorus marinus</name>
    <dbReference type="NCBI Taxonomy" id="101924"/>
    <lineage>
        <taxon>Eukaryota</taxon>
        <taxon>Rhodophyta</taxon>
        <taxon>Stylonematophyceae</taxon>
        <taxon>Stylonematales</taxon>
        <taxon>Stylonemataceae</taxon>
        <taxon>Rhodosorus</taxon>
    </lineage>
</organism>
<evidence type="ECO:0000313" key="4">
    <source>
        <dbReference type="Proteomes" id="UP001157974"/>
    </source>
</evidence>
<comment type="caution">
    <text evidence="3">The sequence shown here is derived from an EMBL/GenBank/DDBJ whole genome shotgun (WGS) entry which is preliminary data.</text>
</comment>
<keyword evidence="4" id="KW-1185">Reference proteome</keyword>
<keyword evidence="2" id="KW-1133">Transmembrane helix</keyword>
<dbReference type="SUPFAM" id="SSF103473">
    <property type="entry name" value="MFS general substrate transporter"/>
    <property type="match status" value="1"/>
</dbReference>
<keyword evidence="2" id="KW-0472">Membrane</keyword>
<sequence length="309" mass="33747">MEIEQVEEDGGEEVGYLSSGLDFRWTTKVPCAMFCILSGGFAGEYVLISERLSEFDDGMTGPFRVAHDFRVRTMLLSLVLSSLFLLRYPQRVRSVGLIGCCLEAGHLVTAFGVQSSHFSVVYFGSAMLGAGMGSLYSTGVKLLLTWIPDSKWIPALLSVATYGFGAVIGRTVFPFLLEKLHVLSLMYVVGICVLVVFFAFYDELRLPTEEEAAILHGLEKHHELDQVTVYDDSVARTRQPTHTHLSITKRQHGDTAVSDQQHHPSTGTNNVSGHHRGGGGSASKPETGPSKDRLVRGPVVDPSTGTDEN</sequence>
<feature type="transmembrane region" description="Helical" evidence="2">
    <location>
        <begin position="152"/>
        <end position="173"/>
    </location>
</feature>
<accession>A0AAV8UF33</accession>
<dbReference type="Pfam" id="PF07690">
    <property type="entry name" value="MFS_1"/>
    <property type="match status" value="1"/>
</dbReference>
<feature type="transmembrane region" description="Helical" evidence="2">
    <location>
        <begin position="120"/>
        <end position="140"/>
    </location>
</feature>
<evidence type="ECO:0000313" key="3">
    <source>
        <dbReference type="EMBL" id="KAJ8901056.1"/>
    </source>
</evidence>
<feature type="transmembrane region" description="Helical" evidence="2">
    <location>
        <begin position="180"/>
        <end position="201"/>
    </location>
</feature>
<dbReference type="EMBL" id="JAMWBK010000012">
    <property type="protein sequence ID" value="KAJ8901056.1"/>
    <property type="molecule type" value="Genomic_DNA"/>
</dbReference>
<dbReference type="InterPro" id="IPR036259">
    <property type="entry name" value="MFS_trans_sf"/>
</dbReference>
<evidence type="ECO:0000256" key="1">
    <source>
        <dbReference type="SAM" id="MobiDB-lite"/>
    </source>
</evidence>
<feature type="region of interest" description="Disordered" evidence="1">
    <location>
        <begin position="240"/>
        <end position="309"/>
    </location>
</feature>
<evidence type="ECO:0008006" key="5">
    <source>
        <dbReference type="Google" id="ProtNLM"/>
    </source>
</evidence>
<evidence type="ECO:0000256" key="2">
    <source>
        <dbReference type="SAM" id="Phobius"/>
    </source>
</evidence>